<feature type="domain" description="UspA" evidence="2">
    <location>
        <begin position="1"/>
        <end position="143"/>
    </location>
</feature>
<dbReference type="EMBL" id="FOTF01000012">
    <property type="protein sequence ID" value="SFL27801.1"/>
    <property type="molecule type" value="Genomic_DNA"/>
</dbReference>
<dbReference type="STRING" id="195913.SAMN04488004_11231"/>
<evidence type="ECO:0000313" key="4">
    <source>
        <dbReference type="Proteomes" id="UP000199550"/>
    </source>
</evidence>
<accession>A0A1I4GF48</accession>
<dbReference type="PRINTS" id="PR01438">
    <property type="entry name" value="UNVRSLSTRESS"/>
</dbReference>
<dbReference type="GeneID" id="97891553"/>
<dbReference type="AlphaFoldDB" id="A0A1I4GF48"/>
<dbReference type="PANTHER" id="PTHR46268">
    <property type="entry name" value="STRESS RESPONSE PROTEIN NHAX"/>
    <property type="match status" value="1"/>
</dbReference>
<comment type="similarity">
    <text evidence="1">Belongs to the universal stress protein A family.</text>
</comment>
<dbReference type="CDD" id="cd00293">
    <property type="entry name" value="USP-like"/>
    <property type="match status" value="1"/>
</dbReference>
<protein>
    <submittedName>
        <fullName evidence="3">Nucleotide-binding universal stress protein, UspA family</fullName>
    </submittedName>
</protein>
<evidence type="ECO:0000313" key="3">
    <source>
        <dbReference type="EMBL" id="SFL27801.1"/>
    </source>
</evidence>
<proteinExistence type="inferred from homology"/>
<organism evidence="3 4">
    <name type="scientific">Loktanella salsilacus</name>
    <dbReference type="NCBI Taxonomy" id="195913"/>
    <lineage>
        <taxon>Bacteria</taxon>
        <taxon>Pseudomonadati</taxon>
        <taxon>Pseudomonadota</taxon>
        <taxon>Alphaproteobacteria</taxon>
        <taxon>Rhodobacterales</taxon>
        <taxon>Roseobacteraceae</taxon>
        <taxon>Loktanella</taxon>
    </lineage>
</organism>
<evidence type="ECO:0000259" key="2">
    <source>
        <dbReference type="Pfam" id="PF00582"/>
    </source>
</evidence>
<dbReference type="InterPro" id="IPR014729">
    <property type="entry name" value="Rossmann-like_a/b/a_fold"/>
</dbReference>
<dbReference type="Pfam" id="PF00582">
    <property type="entry name" value="Usp"/>
    <property type="match status" value="1"/>
</dbReference>
<dbReference type="RefSeq" id="WP_090189800.1">
    <property type="nucleotide sequence ID" value="NZ_CAXIDI010000003.1"/>
</dbReference>
<dbReference type="InterPro" id="IPR006015">
    <property type="entry name" value="Universal_stress_UspA"/>
</dbReference>
<dbReference type="InterPro" id="IPR006016">
    <property type="entry name" value="UspA"/>
</dbReference>
<name>A0A1I4GF48_9RHOB</name>
<evidence type="ECO:0000256" key="1">
    <source>
        <dbReference type="ARBA" id="ARBA00008791"/>
    </source>
</evidence>
<dbReference type="Proteomes" id="UP000199550">
    <property type="component" value="Unassembled WGS sequence"/>
</dbReference>
<sequence length="144" mass="15079">MFNKILVGFDGSDHAERALRIAADIAGKYGSELQIVHVPELRNDAVAVGSEVIFIPIDDSEIKALAEQMLAKAVVIAADAGHADVSTKVLRGAAAEAILLHAKDTGTDLIVAGRRGFGTLRGLLVGSVSQKLTTHAECPVLTVQ</sequence>
<dbReference type="OrthoDB" id="5186731at2"/>
<dbReference type="SUPFAM" id="SSF52402">
    <property type="entry name" value="Adenine nucleotide alpha hydrolases-like"/>
    <property type="match status" value="1"/>
</dbReference>
<dbReference type="PANTHER" id="PTHR46268:SF6">
    <property type="entry name" value="UNIVERSAL STRESS PROTEIN UP12"/>
    <property type="match status" value="1"/>
</dbReference>
<dbReference type="Gene3D" id="3.40.50.620">
    <property type="entry name" value="HUPs"/>
    <property type="match status" value="1"/>
</dbReference>
<gene>
    <name evidence="3" type="ORF">SAMN04488004_11231</name>
</gene>
<reference evidence="3 4" key="1">
    <citation type="submission" date="2016-10" db="EMBL/GenBank/DDBJ databases">
        <authorList>
            <person name="de Groot N.N."/>
        </authorList>
    </citation>
    <scope>NUCLEOTIDE SEQUENCE [LARGE SCALE GENOMIC DNA]</scope>
    <source>
        <strain evidence="3 4">DSM 16199</strain>
    </source>
</reference>
<keyword evidence="4" id="KW-1185">Reference proteome</keyword>